<reference evidence="7" key="1">
    <citation type="submission" date="2021-08" db="EMBL/GenBank/DDBJ databases">
        <title>WGS assembly of Ceratopteris richardii.</title>
        <authorList>
            <person name="Marchant D.B."/>
            <person name="Chen G."/>
            <person name="Jenkins J."/>
            <person name="Shu S."/>
            <person name="Leebens-Mack J."/>
            <person name="Grimwood J."/>
            <person name="Schmutz J."/>
            <person name="Soltis P."/>
            <person name="Soltis D."/>
            <person name="Chen Z.-H."/>
        </authorList>
    </citation>
    <scope>NUCLEOTIDE SEQUENCE</scope>
    <source>
        <strain evidence="7">Whitten #5841</strain>
        <tissue evidence="7">Leaf</tissue>
    </source>
</reference>
<dbReference type="Proteomes" id="UP000825935">
    <property type="component" value="Chromosome 5"/>
</dbReference>
<feature type="transmembrane region" description="Helical" evidence="6">
    <location>
        <begin position="177"/>
        <end position="199"/>
    </location>
</feature>
<evidence type="ECO:0000256" key="2">
    <source>
        <dbReference type="ARBA" id="ARBA00009012"/>
    </source>
</evidence>
<dbReference type="AlphaFoldDB" id="A0A8T2UKR3"/>
<keyword evidence="3 6" id="KW-0812">Transmembrane</keyword>
<evidence type="ECO:0000256" key="4">
    <source>
        <dbReference type="ARBA" id="ARBA00022989"/>
    </source>
</evidence>
<dbReference type="OMA" id="MSSFACC"/>
<evidence type="ECO:0000256" key="1">
    <source>
        <dbReference type="ARBA" id="ARBA00004141"/>
    </source>
</evidence>
<dbReference type="PANTHER" id="PTHR13353">
    <property type="entry name" value="TRANSMEMBRANE PROTEIN 19"/>
    <property type="match status" value="1"/>
</dbReference>
<keyword evidence="4 6" id="KW-1133">Transmembrane helix</keyword>
<dbReference type="GO" id="GO:0016020">
    <property type="term" value="C:membrane"/>
    <property type="evidence" value="ECO:0007669"/>
    <property type="project" value="UniProtKB-SubCell"/>
</dbReference>
<feature type="transmembrane region" description="Helical" evidence="6">
    <location>
        <begin position="211"/>
        <end position="230"/>
    </location>
</feature>
<accession>A0A8T2UKR3</accession>
<dbReference type="PANTHER" id="PTHR13353:SF14">
    <property type="entry name" value="PROTEIN PGR"/>
    <property type="match status" value="1"/>
</dbReference>
<feature type="transmembrane region" description="Helical" evidence="6">
    <location>
        <begin position="35"/>
        <end position="59"/>
    </location>
</feature>
<evidence type="ECO:0000256" key="6">
    <source>
        <dbReference type="SAM" id="Phobius"/>
    </source>
</evidence>
<dbReference type="EMBL" id="CM035410">
    <property type="protein sequence ID" value="KAH7436741.1"/>
    <property type="molecule type" value="Genomic_DNA"/>
</dbReference>
<comment type="similarity">
    <text evidence="2">Belongs to the TMEM19 family.</text>
</comment>
<protein>
    <recommendedName>
        <fullName evidence="9">Transmembrane protein 19</fullName>
    </recommendedName>
</protein>
<feature type="transmembrane region" description="Helical" evidence="6">
    <location>
        <begin position="268"/>
        <end position="287"/>
    </location>
</feature>
<keyword evidence="8" id="KW-1185">Reference proteome</keyword>
<dbReference type="OrthoDB" id="30881at2759"/>
<dbReference type="Pfam" id="PF01940">
    <property type="entry name" value="DUF92"/>
    <property type="match status" value="1"/>
</dbReference>
<proteinExistence type="inferred from homology"/>
<evidence type="ECO:0008006" key="9">
    <source>
        <dbReference type="Google" id="ProtNLM"/>
    </source>
</evidence>
<comment type="caution">
    <text evidence="7">The sequence shown here is derived from an EMBL/GenBank/DDBJ whole genome shotgun (WGS) entry which is preliminary data.</text>
</comment>
<evidence type="ECO:0000313" key="7">
    <source>
        <dbReference type="EMBL" id="KAH7436741.1"/>
    </source>
</evidence>
<organism evidence="7 8">
    <name type="scientific">Ceratopteris richardii</name>
    <name type="common">Triangle waterfern</name>
    <dbReference type="NCBI Taxonomy" id="49495"/>
    <lineage>
        <taxon>Eukaryota</taxon>
        <taxon>Viridiplantae</taxon>
        <taxon>Streptophyta</taxon>
        <taxon>Embryophyta</taxon>
        <taxon>Tracheophyta</taxon>
        <taxon>Polypodiopsida</taxon>
        <taxon>Polypodiidae</taxon>
        <taxon>Polypodiales</taxon>
        <taxon>Pteridineae</taxon>
        <taxon>Pteridaceae</taxon>
        <taxon>Parkerioideae</taxon>
        <taxon>Ceratopteris</taxon>
    </lineage>
</organism>
<evidence type="ECO:0000313" key="8">
    <source>
        <dbReference type="Proteomes" id="UP000825935"/>
    </source>
</evidence>
<dbReference type="InterPro" id="IPR002794">
    <property type="entry name" value="DUF92_TMEM19"/>
</dbReference>
<gene>
    <name evidence="7" type="ORF">KP509_05G033800</name>
</gene>
<sequence>MEISLLWIVCSLLVGVVVAVIALHRRSLNASGAVAGSIVLSLSCLAGFRYGALILGFFFSSSRLTKYGAKVKREMEGNDYKHGGQRDWLQVLVNSSIATVLSLLAAYYTNWEDKCLDAIELPLVTALLGGVLGHYACCNGDTWSSEIGVLSKSQPRLITTLRVVQRGVNGAVTLSGLLASAAGGALIGLIFVVTGLISVKCEGLVAHKQWLAFPLGAFAGLFGSICDSLLGATMQYSGFCVVRKKVVEKPGPTVKRITGQDILDNNGVNFVSVLITTIATAALSLYIF</sequence>
<keyword evidence="5 6" id="KW-0472">Membrane</keyword>
<comment type="subcellular location">
    <subcellularLocation>
        <location evidence="1">Membrane</location>
        <topology evidence="1">Multi-pass membrane protein</topology>
    </subcellularLocation>
</comment>
<evidence type="ECO:0000256" key="3">
    <source>
        <dbReference type="ARBA" id="ARBA00022692"/>
    </source>
</evidence>
<evidence type="ECO:0000256" key="5">
    <source>
        <dbReference type="ARBA" id="ARBA00023136"/>
    </source>
</evidence>
<name>A0A8T2UKR3_CERRI</name>